<dbReference type="STRING" id="1555241.A0A4P9X4C6"/>
<dbReference type="PROSITE" id="PS01136">
    <property type="entry name" value="UPF0034"/>
    <property type="match status" value="1"/>
</dbReference>
<keyword evidence="4" id="KW-0507">mRNA processing</keyword>
<dbReference type="Gene3D" id="3.20.20.70">
    <property type="entry name" value="Aldolase class I"/>
    <property type="match status" value="1"/>
</dbReference>
<protein>
    <recommendedName>
        <fullName evidence="17">tRNA-dihydrouridine(20a/20b) synthase [NAD(P)+]</fullName>
        <ecNumber evidence="16">1.3.1.90</ecNumber>
    </recommendedName>
    <alternativeName>
        <fullName evidence="18">tRNA-dihydrouridine synthase 4</fullName>
    </alternativeName>
</protein>
<dbReference type="GO" id="GO:0050660">
    <property type="term" value="F:flavin adenine dinucleotide binding"/>
    <property type="evidence" value="ECO:0007669"/>
    <property type="project" value="InterPro"/>
</dbReference>
<comment type="similarity">
    <text evidence="15">Belongs to the Dus family. Dus4 subfamily.</text>
</comment>
<evidence type="ECO:0000256" key="2">
    <source>
        <dbReference type="ARBA" id="ARBA00022630"/>
    </source>
</evidence>
<evidence type="ECO:0000256" key="1">
    <source>
        <dbReference type="ARBA" id="ARBA00001917"/>
    </source>
</evidence>
<evidence type="ECO:0000259" key="19">
    <source>
        <dbReference type="Pfam" id="PF01207"/>
    </source>
</evidence>
<dbReference type="InterPro" id="IPR013785">
    <property type="entry name" value="Aldolase_TIM"/>
</dbReference>
<evidence type="ECO:0000256" key="6">
    <source>
        <dbReference type="ARBA" id="ARBA00022857"/>
    </source>
</evidence>
<evidence type="ECO:0000256" key="14">
    <source>
        <dbReference type="ARBA" id="ARBA00052996"/>
    </source>
</evidence>
<sequence length="299" mass="33395">MVRYSKLAFRHLVRDYGVSIAYTPMILADVFKHSAFSRTEEFQSNGDDDPVVIQFAAKRARDLADAALLAAPYCNAVDLNCGCPQRWAIKEEIGSYLMEDPERVRDMIRQTKQQTGDVVMDDGTRGLPVSVKIRVHSDLRKTVAFVQQMEAAGADWITVHGRTRDQKSHEPVSLEAIRLAKQSVAVPLFANGDVWSRADADRIVKATGVDGVMAARGLLENPALYAGYTATPVAAVARYLRYGIDYATPFFIFHHHLMYMTEHIMSRAEKRAFNCLTSIPAILEHLDTYYGIRPAPVCA</sequence>
<dbReference type="GO" id="GO:0102266">
    <property type="term" value="F:tRNA-dihydrouridine20a synthase activity"/>
    <property type="evidence" value="ECO:0007669"/>
    <property type="project" value="UniProtKB-EC"/>
</dbReference>
<keyword evidence="2" id="KW-0285">Flavoprotein</keyword>
<keyword evidence="8" id="KW-0520">NAD</keyword>
<organism evidence="20 21">
    <name type="scientific">Caulochytrium protostelioides</name>
    <dbReference type="NCBI Taxonomy" id="1555241"/>
    <lineage>
        <taxon>Eukaryota</taxon>
        <taxon>Fungi</taxon>
        <taxon>Fungi incertae sedis</taxon>
        <taxon>Chytridiomycota</taxon>
        <taxon>Chytridiomycota incertae sedis</taxon>
        <taxon>Chytridiomycetes</taxon>
        <taxon>Caulochytriales</taxon>
        <taxon>Caulochytriaceae</taxon>
        <taxon>Caulochytrium</taxon>
    </lineage>
</organism>
<evidence type="ECO:0000256" key="13">
    <source>
        <dbReference type="ARBA" id="ARBA00051932"/>
    </source>
</evidence>
<evidence type="ECO:0000256" key="11">
    <source>
        <dbReference type="ARBA" id="ARBA00050434"/>
    </source>
</evidence>
<comment type="catalytic activity">
    <reaction evidence="12">
        <text>5,6-dihydrouridine(20a) in tRNA + NAD(+) = uridine(20a) in tRNA + NADH + H(+)</text>
        <dbReference type="Rhea" id="RHEA:53348"/>
        <dbReference type="Rhea" id="RHEA-COMP:13535"/>
        <dbReference type="Rhea" id="RHEA-COMP:13536"/>
        <dbReference type="ChEBI" id="CHEBI:15378"/>
        <dbReference type="ChEBI" id="CHEBI:57540"/>
        <dbReference type="ChEBI" id="CHEBI:57945"/>
        <dbReference type="ChEBI" id="CHEBI:65315"/>
        <dbReference type="ChEBI" id="CHEBI:74443"/>
        <dbReference type="EC" id="1.3.1.90"/>
    </reaction>
    <physiologicalReaction direction="right-to-left" evidence="12">
        <dbReference type="Rhea" id="RHEA:53350"/>
    </physiologicalReaction>
</comment>
<evidence type="ECO:0000256" key="16">
    <source>
        <dbReference type="ARBA" id="ARBA00066483"/>
    </source>
</evidence>
<dbReference type="FunFam" id="3.20.20.70:FF:000159">
    <property type="entry name" value="tRNA-dihydrouridine synthase 4"/>
    <property type="match status" value="1"/>
</dbReference>
<evidence type="ECO:0000256" key="4">
    <source>
        <dbReference type="ARBA" id="ARBA00022664"/>
    </source>
</evidence>
<dbReference type="EMBL" id="ML014248">
    <property type="protein sequence ID" value="RKO99912.1"/>
    <property type="molecule type" value="Genomic_DNA"/>
</dbReference>
<dbReference type="EC" id="1.3.1.90" evidence="16"/>
<dbReference type="InterPro" id="IPR035587">
    <property type="entry name" value="DUS-like_FMN-bd"/>
</dbReference>
<evidence type="ECO:0000256" key="18">
    <source>
        <dbReference type="ARBA" id="ARBA00078338"/>
    </source>
</evidence>
<keyword evidence="21" id="KW-1185">Reference proteome</keyword>
<comment type="catalytic activity">
    <reaction evidence="9">
        <text>a 5,6-dihydrouridine in mRNA + NAD(+) = a uridine in mRNA + NADH + H(+)</text>
        <dbReference type="Rhea" id="RHEA:69851"/>
        <dbReference type="Rhea" id="RHEA-COMP:14658"/>
        <dbReference type="Rhea" id="RHEA-COMP:17789"/>
        <dbReference type="ChEBI" id="CHEBI:15378"/>
        <dbReference type="ChEBI" id="CHEBI:57540"/>
        <dbReference type="ChEBI" id="CHEBI:57945"/>
        <dbReference type="ChEBI" id="CHEBI:65315"/>
        <dbReference type="ChEBI" id="CHEBI:74443"/>
    </reaction>
    <physiologicalReaction direction="right-to-left" evidence="9">
        <dbReference type="Rhea" id="RHEA:69853"/>
    </physiologicalReaction>
</comment>
<dbReference type="PANTHER" id="PTHR11082">
    <property type="entry name" value="TRNA-DIHYDROURIDINE SYNTHASE"/>
    <property type="match status" value="1"/>
</dbReference>
<dbReference type="CDD" id="cd02801">
    <property type="entry name" value="DUS_like_FMN"/>
    <property type="match status" value="1"/>
</dbReference>
<evidence type="ECO:0000256" key="8">
    <source>
        <dbReference type="ARBA" id="ARBA00023027"/>
    </source>
</evidence>
<dbReference type="SUPFAM" id="SSF51395">
    <property type="entry name" value="FMN-linked oxidoreductases"/>
    <property type="match status" value="1"/>
</dbReference>
<name>A0A4P9X4C6_9FUNG</name>
<dbReference type="GO" id="GO:0102267">
    <property type="term" value="F:tRNA-dihydrouridine20b synthase activity"/>
    <property type="evidence" value="ECO:0007669"/>
    <property type="project" value="UniProtKB-ARBA"/>
</dbReference>
<gene>
    <name evidence="20" type="ORF">CXG81DRAFT_13871</name>
</gene>
<comment type="catalytic activity">
    <reaction evidence="11">
        <text>5,6-dihydrouridine(20b) in tRNA + NADP(+) = uridine(20b) in tRNA + NADPH + H(+)</text>
        <dbReference type="Rhea" id="RHEA:53356"/>
        <dbReference type="Rhea" id="RHEA-COMP:13537"/>
        <dbReference type="Rhea" id="RHEA-COMP:13538"/>
        <dbReference type="ChEBI" id="CHEBI:15378"/>
        <dbReference type="ChEBI" id="CHEBI:57783"/>
        <dbReference type="ChEBI" id="CHEBI:58349"/>
        <dbReference type="ChEBI" id="CHEBI:65315"/>
        <dbReference type="ChEBI" id="CHEBI:74443"/>
        <dbReference type="EC" id="1.3.1.90"/>
    </reaction>
    <physiologicalReaction direction="right-to-left" evidence="11">
        <dbReference type="Rhea" id="RHEA:53358"/>
    </physiologicalReaction>
</comment>
<dbReference type="OrthoDB" id="9977870at2759"/>
<evidence type="ECO:0000256" key="3">
    <source>
        <dbReference type="ARBA" id="ARBA00022643"/>
    </source>
</evidence>
<feature type="domain" description="DUS-like FMN-binding" evidence="19">
    <location>
        <begin position="1"/>
        <end position="264"/>
    </location>
</feature>
<evidence type="ECO:0000313" key="21">
    <source>
        <dbReference type="Proteomes" id="UP000274922"/>
    </source>
</evidence>
<dbReference type="Proteomes" id="UP000274922">
    <property type="component" value="Unassembled WGS sequence"/>
</dbReference>
<dbReference type="InterPro" id="IPR018517">
    <property type="entry name" value="tRNA_hU_synthase_CS"/>
</dbReference>
<evidence type="ECO:0000256" key="5">
    <source>
        <dbReference type="ARBA" id="ARBA00022694"/>
    </source>
</evidence>
<evidence type="ECO:0000256" key="10">
    <source>
        <dbReference type="ARBA" id="ARBA00049447"/>
    </source>
</evidence>
<keyword evidence="5" id="KW-0819">tRNA processing</keyword>
<accession>A0A4P9X4C6</accession>
<comment type="catalytic activity">
    <reaction evidence="13">
        <text>5,6-dihydrouridine(20b) in tRNA + NAD(+) = uridine(20b) in tRNA + NADH + H(+)</text>
        <dbReference type="Rhea" id="RHEA:53352"/>
        <dbReference type="Rhea" id="RHEA-COMP:13537"/>
        <dbReference type="Rhea" id="RHEA-COMP:13538"/>
        <dbReference type="ChEBI" id="CHEBI:15378"/>
        <dbReference type="ChEBI" id="CHEBI:57540"/>
        <dbReference type="ChEBI" id="CHEBI:57945"/>
        <dbReference type="ChEBI" id="CHEBI:65315"/>
        <dbReference type="ChEBI" id="CHEBI:74443"/>
        <dbReference type="EC" id="1.3.1.90"/>
    </reaction>
    <physiologicalReaction direction="right-to-left" evidence="13">
        <dbReference type="Rhea" id="RHEA:53354"/>
    </physiologicalReaction>
</comment>
<comment type="catalytic activity">
    <reaction evidence="14">
        <text>5,6-dihydrouridine(20a) in tRNA + NADP(+) = uridine(20a) in tRNA + NADPH + H(+)</text>
        <dbReference type="Rhea" id="RHEA:53344"/>
        <dbReference type="Rhea" id="RHEA-COMP:13535"/>
        <dbReference type="Rhea" id="RHEA-COMP:13536"/>
        <dbReference type="ChEBI" id="CHEBI:15378"/>
        <dbReference type="ChEBI" id="CHEBI:57783"/>
        <dbReference type="ChEBI" id="CHEBI:58349"/>
        <dbReference type="ChEBI" id="CHEBI:65315"/>
        <dbReference type="ChEBI" id="CHEBI:74443"/>
        <dbReference type="EC" id="1.3.1.90"/>
    </reaction>
    <physiologicalReaction direction="right-to-left" evidence="14">
        <dbReference type="Rhea" id="RHEA:53346"/>
    </physiologicalReaction>
</comment>
<evidence type="ECO:0000313" key="20">
    <source>
        <dbReference type="EMBL" id="RKO99912.1"/>
    </source>
</evidence>
<dbReference type="AlphaFoldDB" id="A0A4P9X4C6"/>
<comment type="catalytic activity">
    <reaction evidence="10">
        <text>a 5,6-dihydrouridine in mRNA + NADP(+) = a uridine in mRNA + NADPH + H(+)</text>
        <dbReference type="Rhea" id="RHEA:69855"/>
        <dbReference type="Rhea" id="RHEA-COMP:14658"/>
        <dbReference type="Rhea" id="RHEA-COMP:17789"/>
        <dbReference type="ChEBI" id="CHEBI:15378"/>
        <dbReference type="ChEBI" id="CHEBI:57783"/>
        <dbReference type="ChEBI" id="CHEBI:58349"/>
        <dbReference type="ChEBI" id="CHEBI:65315"/>
        <dbReference type="ChEBI" id="CHEBI:74443"/>
    </reaction>
    <physiologicalReaction direction="right-to-left" evidence="10">
        <dbReference type="Rhea" id="RHEA:69857"/>
    </physiologicalReaction>
</comment>
<proteinExistence type="inferred from homology"/>
<evidence type="ECO:0000256" key="12">
    <source>
        <dbReference type="ARBA" id="ARBA00051779"/>
    </source>
</evidence>
<evidence type="ECO:0000256" key="7">
    <source>
        <dbReference type="ARBA" id="ARBA00023002"/>
    </source>
</evidence>
<keyword evidence="3" id="KW-0288">FMN</keyword>
<dbReference type="GO" id="GO:0006397">
    <property type="term" value="P:mRNA processing"/>
    <property type="evidence" value="ECO:0007669"/>
    <property type="project" value="UniProtKB-KW"/>
</dbReference>
<reference evidence="21" key="1">
    <citation type="journal article" date="2018" name="Nat. Microbiol.">
        <title>Leveraging single-cell genomics to expand the fungal tree of life.</title>
        <authorList>
            <person name="Ahrendt S.R."/>
            <person name="Quandt C.A."/>
            <person name="Ciobanu D."/>
            <person name="Clum A."/>
            <person name="Salamov A."/>
            <person name="Andreopoulos B."/>
            <person name="Cheng J.F."/>
            <person name="Woyke T."/>
            <person name="Pelin A."/>
            <person name="Henrissat B."/>
            <person name="Reynolds N.K."/>
            <person name="Benny G.L."/>
            <person name="Smith M.E."/>
            <person name="James T.Y."/>
            <person name="Grigoriev I.V."/>
        </authorList>
    </citation>
    <scope>NUCLEOTIDE SEQUENCE [LARGE SCALE GENOMIC DNA]</scope>
    <source>
        <strain evidence="21">ATCC 52028</strain>
    </source>
</reference>
<dbReference type="Pfam" id="PF01207">
    <property type="entry name" value="Dus"/>
    <property type="match status" value="1"/>
</dbReference>
<evidence type="ECO:0000256" key="9">
    <source>
        <dbReference type="ARBA" id="ARBA00048342"/>
    </source>
</evidence>
<dbReference type="PANTHER" id="PTHR11082:SF31">
    <property type="entry name" value="TRNA-DIHYDROURIDINE(20A_20B) SYNTHASE [NAD(P)+]-LIKE"/>
    <property type="match status" value="1"/>
</dbReference>
<evidence type="ECO:0000256" key="15">
    <source>
        <dbReference type="ARBA" id="ARBA00060741"/>
    </source>
</evidence>
<comment type="cofactor">
    <cofactor evidence="1">
        <name>FMN</name>
        <dbReference type="ChEBI" id="CHEBI:58210"/>
    </cofactor>
</comment>
<dbReference type="GO" id="GO:0106414">
    <property type="term" value="F:mRNA dihydrouridine synthase activity"/>
    <property type="evidence" value="ECO:0007669"/>
    <property type="project" value="RHEA"/>
</dbReference>
<evidence type="ECO:0000256" key="17">
    <source>
        <dbReference type="ARBA" id="ARBA00071722"/>
    </source>
</evidence>
<keyword evidence="7" id="KW-0560">Oxidoreductase</keyword>
<keyword evidence="6" id="KW-0521">NADP</keyword>